<accession>A0ABY2RSI7</accession>
<organism evidence="4 5">
    <name type="scientific">Rhodococcus oryzae</name>
    <dbReference type="NCBI Taxonomy" id="2571143"/>
    <lineage>
        <taxon>Bacteria</taxon>
        <taxon>Bacillati</taxon>
        <taxon>Actinomycetota</taxon>
        <taxon>Actinomycetes</taxon>
        <taxon>Mycobacteriales</taxon>
        <taxon>Nocardiaceae</taxon>
        <taxon>Rhodococcus</taxon>
    </lineage>
</organism>
<evidence type="ECO:0000256" key="1">
    <source>
        <dbReference type="SAM" id="MobiDB-lite"/>
    </source>
</evidence>
<dbReference type="PANTHER" id="PTHR33371">
    <property type="entry name" value="INTERMEMBRANE PHOSPHOLIPID TRANSPORT SYSTEM BINDING PROTEIN MLAD-RELATED"/>
    <property type="match status" value="1"/>
</dbReference>
<dbReference type="PANTHER" id="PTHR33371:SF16">
    <property type="entry name" value="MCE-FAMILY PROTEIN MCE3F"/>
    <property type="match status" value="1"/>
</dbReference>
<dbReference type="Pfam" id="PF02470">
    <property type="entry name" value="MlaD"/>
    <property type="match status" value="1"/>
</dbReference>
<dbReference type="NCBIfam" id="TIGR00996">
    <property type="entry name" value="Mtu_fam_mce"/>
    <property type="match status" value="1"/>
</dbReference>
<dbReference type="Proteomes" id="UP000305109">
    <property type="component" value="Unassembled WGS sequence"/>
</dbReference>
<evidence type="ECO:0000259" key="3">
    <source>
        <dbReference type="Pfam" id="PF11887"/>
    </source>
</evidence>
<dbReference type="EMBL" id="SUMD01000001">
    <property type="protein sequence ID" value="TJZ81109.1"/>
    <property type="molecule type" value="Genomic_DNA"/>
</dbReference>
<gene>
    <name evidence="4" type="ORF">FCG67_00140</name>
</gene>
<proteinExistence type="predicted"/>
<feature type="domain" description="Mce/MlaD" evidence="2">
    <location>
        <begin position="40"/>
        <end position="115"/>
    </location>
</feature>
<keyword evidence="5" id="KW-1185">Reference proteome</keyword>
<dbReference type="Pfam" id="PF11887">
    <property type="entry name" value="Mce4_CUP1"/>
    <property type="match status" value="1"/>
</dbReference>
<evidence type="ECO:0000313" key="5">
    <source>
        <dbReference type="Proteomes" id="UP000305109"/>
    </source>
</evidence>
<evidence type="ECO:0000313" key="4">
    <source>
        <dbReference type="EMBL" id="TJZ81109.1"/>
    </source>
</evidence>
<dbReference type="InterPro" id="IPR005693">
    <property type="entry name" value="Mce"/>
</dbReference>
<comment type="caution">
    <text evidence="4">The sequence shown here is derived from an EMBL/GenBank/DDBJ whole genome shotgun (WGS) entry which is preliminary data.</text>
</comment>
<feature type="domain" description="Mammalian cell entry C-terminal" evidence="3">
    <location>
        <begin position="123"/>
        <end position="291"/>
    </location>
</feature>
<protein>
    <submittedName>
        <fullName evidence="4">MCE family protein</fullName>
    </submittedName>
</protein>
<reference evidence="4 5" key="1">
    <citation type="submission" date="2019-04" db="EMBL/GenBank/DDBJ databases">
        <title>Rhodococcus oryzae sp. nov., a novel actinomycete isolated from rhizosphere soil of rice (Oryza sativa L.).</title>
        <authorList>
            <person name="Li C."/>
        </authorList>
    </citation>
    <scope>NUCLEOTIDE SEQUENCE [LARGE SCALE GENOMIC DNA]</scope>
    <source>
        <strain evidence="4 5">NEAU-CX67</strain>
    </source>
</reference>
<dbReference type="InterPro" id="IPR003399">
    <property type="entry name" value="Mce/MlaD"/>
</dbReference>
<dbReference type="InterPro" id="IPR052336">
    <property type="entry name" value="MlaD_Phospholipid_Transporter"/>
</dbReference>
<feature type="region of interest" description="Disordered" evidence="1">
    <location>
        <begin position="332"/>
        <end position="352"/>
    </location>
</feature>
<dbReference type="RefSeq" id="WP_136906111.1">
    <property type="nucleotide sequence ID" value="NZ_SUMD01000001.1"/>
</dbReference>
<evidence type="ECO:0000259" key="2">
    <source>
        <dbReference type="Pfam" id="PF02470"/>
    </source>
</evidence>
<name>A0ABY2RSI7_9NOCA</name>
<dbReference type="InterPro" id="IPR024516">
    <property type="entry name" value="Mce_C"/>
</dbReference>
<feature type="compositionally biased region" description="Low complexity" evidence="1">
    <location>
        <begin position="416"/>
        <end position="425"/>
    </location>
</feature>
<feature type="region of interest" description="Disordered" evidence="1">
    <location>
        <begin position="372"/>
        <end position="441"/>
    </location>
</feature>
<sequence length="441" mass="46521">MILTRMVRTQLTVFAIIAVIGMTAAAVSYLRVPTALGIGRYTVTVELPNAGGLYRNANVTYRGDTVGRVREVRLDPDSVRADLTLESAVPVPSSDLTVAVRSVSAIGEQYVDLQPTGTEGPFLADGDVIAADQVTVPQEIGPVLDQAKAMLESVPREKLRAVIDESAAAFAGRAPDLARLLDSTTSFIDQASAATTPATTLVQQLAPLLETQVVTGDQIRQWTTNVAHLSGELATADGSVRGILDKGPGFADEADTLFQDLRPTLPLLLANLTSTEQVAVTYNASLEQVLVILPPLIAAQETVVQRGQADGAANVNFHLEAQDPAACSTGYLPASERRDPNQTSVPDTPPDLYCKVPQDSIFAVRGSRNIPCTEVPGKRAPNPQICRSPEPFVPSGTNAPDELYTGPAGTRHTDLAPASAPASAPTEGAPGWQQLLTGPRP</sequence>